<accession>A0A8G1RE97</accession>
<dbReference type="Proteomes" id="UP000249526">
    <property type="component" value="Unassembled WGS sequence"/>
</dbReference>
<proteinExistence type="predicted"/>
<feature type="domain" description="C2H2-type" evidence="2">
    <location>
        <begin position="408"/>
        <end position="431"/>
    </location>
</feature>
<evidence type="ECO:0000313" key="3">
    <source>
        <dbReference type="EMBL" id="RAH61690.1"/>
    </source>
</evidence>
<dbReference type="RefSeq" id="XP_025519612.1">
    <property type="nucleotide sequence ID" value="XM_025653861.1"/>
</dbReference>
<dbReference type="PANTHER" id="PTHR35391:SF7">
    <property type="entry name" value="C2H2-TYPE DOMAIN-CONTAINING PROTEIN"/>
    <property type="match status" value="1"/>
</dbReference>
<organism evidence="3 4">
    <name type="scientific">Aspergillus piperis CBS 112811</name>
    <dbReference type="NCBI Taxonomy" id="1448313"/>
    <lineage>
        <taxon>Eukaryota</taxon>
        <taxon>Fungi</taxon>
        <taxon>Dikarya</taxon>
        <taxon>Ascomycota</taxon>
        <taxon>Pezizomycotina</taxon>
        <taxon>Eurotiomycetes</taxon>
        <taxon>Eurotiomycetidae</taxon>
        <taxon>Eurotiales</taxon>
        <taxon>Aspergillaceae</taxon>
        <taxon>Aspergillus</taxon>
        <taxon>Aspergillus subgen. Circumdati</taxon>
    </lineage>
</organism>
<dbReference type="InterPro" id="IPR013087">
    <property type="entry name" value="Znf_C2H2_type"/>
</dbReference>
<keyword evidence="4" id="KW-1185">Reference proteome</keyword>
<dbReference type="EMBL" id="KZ825055">
    <property type="protein sequence ID" value="RAH61690.1"/>
    <property type="molecule type" value="Genomic_DNA"/>
</dbReference>
<sequence length="474" mass="54428">MQLRRREQVDLYWSSRHWNPPSRYPTIPKRAVFIPELSPSRSHRESPPVQPTSEAKQDNSSSSSLFSPIVLKFEELKALHSLSRLSWADTSSRRDAEHLAFPPAPIELILHRLQPLKDIHIATEKAFLRGNTSNSRGDTPPIPSMFSKGQRDWREIRLLDTKLDLEREWSMYMEGAKNVICPYCRCDLSSSVAMNREKWRPRWRCAARAHGVLVFWEKSEYEEHMRRKHKSTQPQLAILAERSSRPSGPVFQSCPLCGEGNRADLEEHIADHLTYLALMSIPLPNKSQSTDDHMEMAANLSTDQLRAGGAGRTDSYHSFDESEMEKPGDPSKLPEFPFAGFKHSKQKNTKGKAPLKERILGELHESENAGFFPGRCKWMGCTESQIFEGEEELFRHILARHGKHYFCCLVKGCDKTFADRRELQKHLGTDHNYGLIKEHVIMDVPTHCQWAGCTTKDSFTITGSLYQHIRNMHL</sequence>
<dbReference type="PANTHER" id="PTHR35391">
    <property type="entry name" value="C2H2-TYPE DOMAIN-CONTAINING PROTEIN-RELATED"/>
    <property type="match status" value="1"/>
</dbReference>
<evidence type="ECO:0000259" key="2">
    <source>
        <dbReference type="PROSITE" id="PS00028"/>
    </source>
</evidence>
<dbReference type="GeneID" id="37157263"/>
<evidence type="ECO:0000313" key="4">
    <source>
        <dbReference type="Proteomes" id="UP000249526"/>
    </source>
</evidence>
<gene>
    <name evidence="3" type="ORF">BO85DRAFT_114550</name>
</gene>
<name>A0A8G1RE97_9EURO</name>
<protein>
    <recommendedName>
        <fullName evidence="2">C2H2-type domain-containing protein</fullName>
    </recommendedName>
</protein>
<feature type="compositionally biased region" description="Basic and acidic residues" evidence="1">
    <location>
        <begin position="314"/>
        <end position="329"/>
    </location>
</feature>
<dbReference type="PROSITE" id="PS00028">
    <property type="entry name" value="ZINC_FINGER_C2H2_1"/>
    <property type="match status" value="1"/>
</dbReference>
<feature type="region of interest" description="Disordered" evidence="1">
    <location>
        <begin position="38"/>
        <end position="62"/>
    </location>
</feature>
<evidence type="ECO:0000256" key="1">
    <source>
        <dbReference type="SAM" id="MobiDB-lite"/>
    </source>
</evidence>
<dbReference type="AlphaFoldDB" id="A0A8G1RE97"/>
<dbReference type="SMART" id="SM00355">
    <property type="entry name" value="ZnF_C2H2"/>
    <property type="match status" value="4"/>
</dbReference>
<feature type="region of interest" description="Disordered" evidence="1">
    <location>
        <begin position="306"/>
        <end position="330"/>
    </location>
</feature>
<reference evidence="3 4" key="1">
    <citation type="submission" date="2018-02" db="EMBL/GenBank/DDBJ databases">
        <title>The genomes of Aspergillus section Nigri reveals drivers in fungal speciation.</title>
        <authorList>
            <consortium name="DOE Joint Genome Institute"/>
            <person name="Vesth T.C."/>
            <person name="Nybo J."/>
            <person name="Theobald S."/>
            <person name="Brandl J."/>
            <person name="Frisvad J.C."/>
            <person name="Nielsen K.F."/>
            <person name="Lyhne E.K."/>
            <person name="Kogle M.E."/>
            <person name="Kuo A."/>
            <person name="Riley R."/>
            <person name="Clum A."/>
            <person name="Nolan M."/>
            <person name="Lipzen A."/>
            <person name="Salamov A."/>
            <person name="Henrissat B."/>
            <person name="Wiebenga A."/>
            <person name="De vries R.P."/>
            <person name="Grigoriev I.V."/>
            <person name="Mortensen U.H."/>
            <person name="Andersen M.R."/>
            <person name="Baker S.E."/>
        </authorList>
    </citation>
    <scope>NUCLEOTIDE SEQUENCE [LARGE SCALE GENOMIC DNA]</scope>
    <source>
        <strain evidence="3 4">CBS 112811</strain>
    </source>
</reference>
<dbReference type="Gene3D" id="3.30.160.60">
    <property type="entry name" value="Classic Zinc Finger"/>
    <property type="match status" value="1"/>
</dbReference>